<evidence type="ECO:0000313" key="1">
    <source>
        <dbReference type="EMBL" id="PFC78329.1"/>
    </source>
</evidence>
<dbReference type="EMBL" id="NTQT01000001">
    <property type="protein sequence ID" value="PFC78329.1"/>
    <property type="molecule type" value="Genomic_DNA"/>
</dbReference>
<sequence>MQEIQDLKQEIQQIKSDQKDMQRDIRNLETRTTVNEKDIVNINKLLDKISANTTWILRLIVGGLSQIVKTIGLQTKYVPLLNLTLGIVLGVLFLDGDIKTNVFQGIIIGLSASGLFDHTKIMKKDADVK</sequence>
<comment type="caution">
    <text evidence="1">The sequence shown here is derived from an EMBL/GenBank/DDBJ whole genome shotgun (WGS) entry which is preliminary data.</text>
</comment>
<proteinExistence type="predicted"/>
<dbReference type="InterPro" id="IPR019715">
    <property type="entry name" value="Haemolysin_XhlA"/>
</dbReference>
<name>A0A2A8YAN0_BACCE</name>
<accession>A0A2A8YAN0</accession>
<gene>
    <name evidence="1" type="ORF">CN290_00055</name>
</gene>
<evidence type="ECO:0008006" key="3">
    <source>
        <dbReference type="Google" id="ProtNLM"/>
    </source>
</evidence>
<dbReference type="Proteomes" id="UP000220226">
    <property type="component" value="Unassembled WGS sequence"/>
</dbReference>
<dbReference type="AlphaFoldDB" id="A0A2A8YAN0"/>
<dbReference type="RefSeq" id="WP_098288445.1">
    <property type="nucleotide sequence ID" value="NZ_NTQT01000001.1"/>
</dbReference>
<protein>
    <recommendedName>
        <fullName evidence="3">Holin</fullName>
    </recommendedName>
</protein>
<evidence type="ECO:0000313" key="2">
    <source>
        <dbReference type="Proteomes" id="UP000220226"/>
    </source>
</evidence>
<reference evidence="1 2" key="1">
    <citation type="submission" date="2017-09" db="EMBL/GenBank/DDBJ databases">
        <title>Large-scale bioinformatics analysis of Bacillus genomes uncovers conserved roles of natural products in bacterial physiology.</title>
        <authorList>
            <consortium name="Agbiome Team Llc"/>
            <person name="Bleich R.M."/>
            <person name="Grubbs K.J."/>
            <person name="Santa Maria K.C."/>
            <person name="Allen S.E."/>
            <person name="Farag S."/>
            <person name="Shank E.A."/>
            <person name="Bowers A."/>
        </authorList>
    </citation>
    <scope>NUCLEOTIDE SEQUENCE [LARGE SCALE GENOMIC DNA]</scope>
    <source>
        <strain evidence="1 2">AFS025165</strain>
    </source>
</reference>
<organism evidence="1 2">
    <name type="scientific">Bacillus cereus</name>
    <dbReference type="NCBI Taxonomy" id="1396"/>
    <lineage>
        <taxon>Bacteria</taxon>
        <taxon>Bacillati</taxon>
        <taxon>Bacillota</taxon>
        <taxon>Bacilli</taxon>
        <taxon>Bacillales</taxon>
        <taxon>Bacillaceae</taxon>
        <taxon>Bacillus</taxon>
        <taxon>Bacillus cereus group</taxon>
    </lineage>
</organism>
<dbReference type="Pfam" id="PF10779">
    <property type="entry name" value="XhlA"/>
    <property type="match status" value="1"/>
</dbReference>